<dbReference type="GO" id="GO:0005524">
    <property type="term" value="F:ATP binding"/>
    <property type="evidence" value="ECO:0007669"/>
    <property type="project" value="UniProtKB-KW"/>
</dbReference>
<keyword evidence="11" id="KW-1185">Reference proteome</keyword>
<proteinExistence type="predicted"/>
<comment type="catalytic activity">
    <reaction evidence="7">
        <text>L-threonyl-[protein] + ATP = O-phospho-L-threonyl-[protein] + ADP + H(+)</text>
        <dbReference type="Rhea" id="RHEA:46608"/>
        <dbReference type="Rhea" id="RHEA-COMP:11060"/>
        <dbReference type="Rhea" id="RHEA-COMP:11605"/>
        <dbReference type="ChEBI" id="CHEBI:15378"/>
        <dbReference type="ChEBI" id="CHEBI:30013"/>
        <dbReference type="ChEBI" id="CHEBI:30616"/>
        <dbReference type="ChEBI" id="CHEBI:61977"/>
        <dbReference type="ChEBI" id="CHEBI:456216"/>
        <dbReference type="EC" id="2.7.11.1"/>
    </reaction>
</comment>
<comment type="caution">
    <text evidence="10">The sequence shown here is derived from an EMBL/GenBank/DDBJ whole genome shotgun (WGS) entry which is preliminary data.</text>
</comment>
<dbReference type="SMART" id="SM00220">
    <property type="entry name" value="S_TKc"/>
    <property type="match status" value="1"/>
</dbReference>
<protein>
    <recommendedName>
        <fullName evidence="1">non-specific serine/threonine protein kinase</fullName>
        <ecNumber evidence="1">2.7.11.1</ecNumber>
    </recommendedName>
</protein>
<dbReference type="Proteomes" id="UP000224567">
    <property type="component" value="Unassembled WGS sequence"/>
</dbReference>
<evidence type="ECO:0000256" key="2">
    <source>
        <dbReference type="ARBA" id="ARBA00022527"/>
    </source>
</evidence>
<dbReference type="PANTHER" id="PTHR47973">
    <property type="entry name" value="CYSTEINE-RICH RECEPTOR-LIKE PROTEIN KINASE 3"/>
    <property type="match status" value="1"/>
</dbReference>
<dbReference type="SUPFAM" id="SSF56112">
    <property type="entry name" value="Protein kinase-like (PK-like)"/>
    <property type="match status" value="1"/>
</dbReference>
<comment type="catalytic activity">
    <reaction evidence="8">
        <text>L-seryl-[protein] + ATP = O-phospho-L-seryl-[protein] + ADP + H(+)</text>
        <dbReference type="Rhea" id="RHEA:17989"/>
        <dbReference type="Rhea" id="RHEA-COMP:9863"/>
        <dbReference type="Rhea" id="RHEA-COMP:11604"/>
        <dbReference type="ChEBI" id="CHEBI:15378"/>
        <dbReference type="ChEBI" id="CHEBI:29999"/>
        <dbReference type="ChEBI" id="CHEBI:30616"/>
        <dbReference type="ChEBI" id="CHEBI:83421"/>
        <dbReference type="ChEBI" id="CHEBI:456216"/>
        <dbReference type="EC" id="2.7.11.1"/>
    </reaction>
</comment>
<keyword evidence="5" id="KW-0418">Kinase</keyword>
<evidence type="ECO:0000256" key="7">
    <source>
        <dbReference type="ARBA" id="ARBA00047899"/>
    </source>
</evidence>
<dbReference type="GO" id="GO:0004674">
    <property type="term" value="F:protein serine/threonine kinase activity"/>
    <property type="evidence" value="ECO:0007669"/>
    <property type="project" value="UniProtKB-KW"/>
</dbReference>
<evidence type="ECO:0000256" key="3">
    <source>
        <dbReference type="ARBA" id="ARBA00022679"/>
    </source>
</evidence>
<dbReference type="PROSITE" id="PS50011">
    <property type="entry name" value="PROTEIN_KINASE_DOM"/>
    <property type="match status" value="1"/>
</dbReference>
<evidence type="ECO:0000256" key="1">
    <source>
        <dbReference type="ARBA" id="ARBA00012513"/>
    </source>
</evidence>
<dbReference type="Gene3D" id="3.30.200.20">
    <property type="entry name" value="Phosphorylase Kinase, domain 1"/>
    <property type="match status" value="1"/>
</dbReference>
<keyword evidence="4" id="KW-0547">Nucleotide-binding</keyword>
<evidence type="ECO:0000259" key="9">
    <source>
        <dbReference type="PROSITE" id="PS50011"/>
    </source>
</evidence>
<sequence length="230" mass="25940">MHQCSCEIEGWLSDGTSIAVKQLLRQSRQGNCELLNEIGMTSCLQHPNLVKIHDSDKSQLILDWSIKFKICVGIAKGIAFIHDELSLKVVHRDIKATNVLPDRDLNPKISDFGLARLTKLIIPILAVELLEQFVTYKTSLQACHLLLNGKIEELIDDKLGSQFNKEEAERVVKVALLCTSAMPSLKTVMSKVVRMLEGKQDTPDDIPEASMYTDDLRVKALKDFQRERQN</sequence>
<dbReference type="InterPro" id="IPR011009">
    <property type="entry name" value="Kinase-like_dom_sf"/>
</dbReference>
<evidence type="ECO:0000313" key="10">
    <source>
        <dbReference type="EMBL" id="PHT36013.1"/>
    </source>
</evidence>
<dbReference type="Gene3D" id="1.10.510.10">
    <property type="entry name" value="Transferase(Phosphotransferase) domain 1"/>
    <property type="match status" value="2"/>
</dbReference>
<dbReference type="InterPro" id="IPR052059">
    <property type="entry name" value="CR_Ser/Thr_kinase"/>
</dbReference>
<dbReference type="Pfam" id="PF00069">
    <property type="entry name" value="Pkinase"/>
    <property type="match status" value="1"/>
</dbReference>
<dbReference type="AlphaFoldDB" id="A0A2G2VST7"/>
<evidence type="ECO:0000256" key="4">
    <source>
        <dbReference type="ARBA" id="ARBA00022741"/>
    </source>
</evidence>
<evidence type="ECO:0000256" key="5">
    <source>
        <dbReference type="ARBA" id="ARBA00022777"/>
    </source>
</evidence>
<evidence type="ECO:0000256" key="6">
    <source>
        <dbReference type="ARBA" id="ARBA00022840"/>
    </source>
</evidence>
<reference evidence="11" key="2">
    <citation type="journal article" date="2017" name="J. Anim. Genet.">
        <title>Multiple reference genome sequences of hot pepper reveal the massive evolution of plant disease resistance genes by retroduplication.</title>
        <authorList>
            <person name="Kim S."/>
            <person name="Park J."/>
            <person name="Yeom S.-I."/>
            <person name="Kim Y.-M."/>
            <person name="Seo E."/>
            <person name="Kim K.-T."/>
            <person name="Kim M.-S."/>
            <person name="Lee J.M."/>
            <person name="Cheong K."/>
            <person name="Shin H.-S."/>
            <person name="Kim S.-B."/>
            <person name="Han K."/>
            <person name="Lee J."/>
            <person name="Park M."/>
            <person name="Lee H.-A."/>
            <person name="Lee H.-Y."/>
            <person name="Lee Y."/>
            <person name="Oh S."/>
            <person name="Lee J.H."/>
            <person name="Choi E."/>
            <person name="Choi E."/>
            <person name="Lee S.E."/>
            <person name="Jeon J."/>
            <person name="Kim H."/>
            <person name="Choi G."/>
            <person name="Song H."/>
            <person name="Lee J."/>
            <person name="Lee S.-C."/>
            <person name="Kwon J.-K."/>
            <person name="Lee H.-Y."/>
            <person name="Koo N."/>
            <person name="Hong Y."/>
            <person name="Kim R.W."/>
            <person name="Kang W.-H."/>
            <person name="Huh J.H."/>
            <person name="Kang B.-C."/>
            <person name="Yang T.-J."/>
            <person name="Lee Y.-H."/>
            <person name="Bennetzen J.L."/>
            <person name="Choi D."/>
        </authorList>
    </citation>
    <scope>NUCLEOTIDE SEQUENCE [LARGE SCALE GENOMIC DNA]</scope>
    <source>
        <strain evidence="11">cv. PBC81</strain>
    </source>
</reference>
<feature type="domain" description="Protein kinase" evidence="9">
    <location>
        <begin position="1"/>
        <end position="230"/>
    </location>
</feature>
<dbReference type="OrthoDB" id="2015071at2759"/>
<dbReference type="EC" id="2.7.11.1" evidence="1"/>
<keyword evidence="3" id="KW-0808">Transferase</keyword>
<keyword evidence="2" id="KW-0723">Serine/threonine-protein kinase</keyword>
<gene>
    <name evidence="10" type="ORF">CQW23_23713</name>
</gene>
<evidence type="ECO:0000256" key="8">
    <source>
        <dbReference type="ARBA" id="ARBA00048679"/>
    </source>
</evidence>
<reference evidence="10 11" key="1">
    <citation type="journal article" date="2017" name="Genome Biol.">
        <title>New reference genome sequences of hot pepper reveal the massive evolution of plant disease-resistance genes by retroduplication.</title>
        <authorList>
            <person name="Kim S."/>
            <person name="Park J."/>
            <person name="Yeom S.I."/>
            <person name="Kim Y.M."/>
            <person name="Seo E."/>
            <person name="Kim K.T."/>
            <person name="Kim M.S."/>
            <person name="Lee J.M."/>
            <person name="Cheong K."/>
            <person name="Shin H.S."/>
            <person name="Kim S.B."/>
            <person name="Han K."/>
            <person name="Lee J."/>
            <person name="Park M."/>
            <person name="Lee H.A."/>
            <person name="Lee H.Y."/>
            <person name="Lee Y."/>
            <person name="Oh S."/>
            <person name="Lee J.H."/>
            <person name="Choi E."/>
            <person name="Choi E."/>
            <person name="Lee S.E."/>
            <person name="Jeon J."/>
            <person name="Kim H."/>
            <person name="Choi G."/>
            <person name="Song H."/>
            <person name="Lee J."/>
            <person name="Lee S.C."/>
            <person name="Kwon J.K."/>
            <person name="Lee H.Y."/>
            <person name="Koo N."/>
            <person name="Hong Y."/>
            <person name="Kim R.W."/>
            <person name="Kang W.H."/>
            <person name="Huh J.H."/>
            <person name="Kang B.C."/>
            <person name="Yang T.J."/>
            <person name="Lee Y.H."/>
            <person name="Bennetzen J.L."/>
            <person name="Choi D."/>
        </authorList>
    </citation>
    <scope>NUCLEOTIDE SEQUENCE [LARGE SCALE GENOMIC DNA]</scope>
    <source>
        <strain evidence="11">cv. PBC81</strain>
        <tissue evidence="10">Leaf</tissue>
    </source>
</reference>
<evidence type="ECO:0000313" key="11">
    <source>
        <dbReference type="Proteomes" id="UP000224567"/>
    </source>
</evidence>
<keyword evidence="6" id="KW-0067">ATP-binding</keyword>
<organism evidence="10 11">
    <name type="scientific">Capsicum baccatum</name>
    <name type="common">Peruvian pepper</name>
    <dbReference type="NCBI Taxonomy" id="33114"/>
    <lineage>
        <taxon>Eukaryota</taxon>
        <taxon>Viridiplantae</taxon>
        <taxon>Streptophyta</taxon>
        <taxon>Embryophyta</taxon>
        <taxon>Tracheophyta</taxon>
        <taxon>Spermatophyta</taxon>
        <taxon>Magnoliopsida</taxon>
        <taxon>eudicotyledons</taxon>
        <taxon>Gunneridae</taxon>
        <taxon>Pentapetalae</taxon>
        <taxon>asterids</taxon>
        <taxon>lamiids</taxon>
        <taxon>Solanales</taxon>
        <taxon>Solanaceae</taxon>
        <taxon>Solanoideae</taxon>
        <taxon>Capsiceae</taxon>
        <taxon>Capsicum</taxon>
    </lineage>
</organism>
<dbReference type="FunFam" id="1.10.510.10:FF:001023">
    <property type="entry name" value="Os07g0541700 protein"/>
    <property type="match status" value="1"/>
</dbReference>
<dbReference type="InterPro" id="IPR000719">
    <property type="entry name" value="Prot_kinase_dom"/>
</dbReference>
<accession>A0A2G2VST7</accession>
<name>A0A2G2VST7_CAPBA</name>
<dbReference type="EMBL" id="MLFT02000010">
    <property type="protein sequence ID" value="PHT36013.1"/>
    <property type="molecule type" value="Genomic_DNA"/>
</dbReference>